<gene>
    <name evidence="1" type="ORF">HNP71_002160</name>
</gene>
<reference evidence="1 2" key="1">
    <citation type="submission" date="2020-08" db="EMBL/GenBank/DDBJ databases">
        <title>Genomic Encyclopedia of Type Strains, Phase IV (KMG-IV): sequencing the most valuable type-strain genomes for metagenomic binning, comparative biology and taxonomic classification.</title>
        <authorList>
            <person name="Goeker M."/>
        </authorList>
    </citation>
    <scope>NUCLEOTIDE SEQUENCE [LARGE SCALE GENOMIC DNA]</scope>
    <source>
        <strain evidence="1 2">DSM 27026</strain>
    </source>
</reference>
<keyword evidence="2" id="KW-1185">Reference proteome</keyword>
<accession>A0A840VDF6</accession>
<evidence type="ECO:0000313" key="1">
    <source>
        <dbReference type="EMBL" id="MBB5373893.1"/>
    </source>
</evidence>
<dbReference type="Proteomes" id="UP000553706">
    <property type="component" value="Unassembled WGS sequence"/>
</dbReference>
<proteinExistence type="predicted"/>
<protein>
    <submittedName>
        <fullName evidence="1">Uncharacterized protein</fullName>
    </submittedName>
</protein>
<comment type="caution">
    <text evidence="1">The sequence shown here is derived from an EMBL/GenBank/DDBJ whole genome shotgun (WGS) entry which is preliminary data.</text>
</comment>
<dbReference type="EMBL" id="JACHFJ010000010">
    <property type="protein sequence ID" value="MBB5373893.1"/>
    <property type="molecule type" value="Genomic_DNA"/>
</dbReference>
<evidence type="ECO:0000313" key="2">
    <source>
        <dbReference type="Proteomes" id="UP000553706"/>
    </source>
</evidence>
<sequence>MAASLTIGGAFNSQAGIVSVPSSFLGTTSTSGSLNELLQNYLVSLTTSIQGGAYGFENNDIAGGSDFSSVPSSVAGSFEEFTNTDSTGSVTGGTVSGAYTVGSGITDVMVQAPGNVTLTGNGTTKFALFGADSNVTYNQSTGGSASIVAAGGNNSIYVSAANASDTVYSAGNDTVTFNGIGGNEVVNAAGNATTTIFVGGSDVASVTASESAQGSVVFLQNAGGNLLFINSSTQAQTVYSGSYTTSGGGSIFAPNSVTVNAGAGGGFYVGGRAGNNSLIGGSGAVTLQGGGTGDTLVGNGASNDLYGGTGLETLIGSSTSGANIFQIGLNYVGIGQVTASGVVSTSGSGVQSFIIGNTNGETITGSTATGSYNLYDVVGSNSGSLTTGGSSLTITNFGANSTIFLTDATLGNTSDTSIYTIASAIGPSGGTDVVLNDGTTILLKGVSASHISSDTMNGANGVLTYIKYS</sequence>
<organism evidence="1 2">
    <name type="scientific">Acidocella aromatica</name>
    <dbReference type="NCBI Taxonomy" id="1303579"/>
    <lineage>
        <taxon>Bacteria</taxon>
        <taxon>Pseudomonadati</taxon>
        <taxon>Pseudomonadota</taxon>
        <taxon>Alphaproteobacteria</taxon>
        <taxon>Acetobacterales</taxon>
        <taxon>Acidocellaceae</taxon>
        <taxon>Acidocella</taxon>
    </lineage>
</organism>
<dbReference type="AlphaFoldDB" id="A0A840VDF6"/>
<dbReference type="RefSeq" id="WP_183266908.1">
    <property type="nucleotide sequence ID" value="NZ_JACHFJ010000010.1"/>
</dbReference>
<name>A0A840VDF6_9PROT</name>